<comment type="caution">
    <text evidence="7">Lacks conserved residue(s) required for the propagation of feature annotation.</text>
</comment>
<evidence type="ECO:0000256" key="8">
    <source>
        <dbReference type="NCBIfam" id="TIGR02392"/>
    </source>
</evidence>
<dbReference type="GO" id="GO:0005737">
    <property type="term" value="C:cytoplasm"/>
    <property type="evidence" value="ECO:0007669"/>
    <property type="project" value="UniProtKB-SubCell"/>
</dbReference>
<dbReference type="FunFam" id="1.20.120.1810:FF:000001">
    <property type="entry name" value="RNA polymerase sigma factor RpoH"/>
    <property type="match status" value="1"/>
</dbReference>
<dbReference type="AlphaFoldDB" id="A0AAW8G8C7"/>
<dbReference type="InterPro" id="IPR014284">
    <property type="entry name" value="RNA_pol_sigma-70_dom"/>
</dbReference>
<evidence type="ECO:0000256" key="3">
    <source>
        <dbReference type="ARBA" id="ARBA00023016"/>
    </source>
</evidence>
<dbReference type="GO" id="GO:0009408">
    <property type="term" value="P:response to heat"/>
    <property type="evidence" value="ECO:0007669"/>
    <property type="project" value="UniProtKB-UniRule"/>
</dbReference>
<dbReference type="PANTHER" id="PTHR30376:SF3">
    <property type="entry name" value="RNA POLYMERASE SIGMA FACTOR RPOH"/>
    <property type="match status" value="1"/>
</dbReference>
<accession>A0AAW8G8C7</accession>
<feature type="domain" description="RNA polymerase sigma-70" evidence="10">
    <location>
        <begin position="85"/>
        <end position="98"/>
    </location>
</feature>
<comment type="subcellular location">
    <subcellularLocation>
        <location evidence="7">Cytoplasm</location>
    </subcellularLocation>
</comment>
<evidence type="ECO:0000256" key="1">
    <source>
        <dbReference type="ARBA" id="ARBA00022490"/>
    </source>
</evidence>
<comment type="function">
    <text evidence="7">Sigma factors are initiation factors that promote the attachment of RNA polymerase to specific initiation sites and are then released. This sigma factor is involved in regulation of expression of heat shock genes.</text>
</comment>
<dbReference type="PRINTS" id="PR00046">
    <property type="entry name" value="SIGMA70FCT"/>
</dbReference>
<proteinExistence type="inferred from homology"/>
<gene>
    <name evidence="7" type="primary">rpoH</name>
    <name evidence="11" type="ORF">QE383_000279</name>
</gene>
<dbReference type="InterPro" id="IPR009042">
    <property type="entry name" value="RNA_pol_sigma70_r1_2"/>
</dbReference>
<dbReference type="NCBIfam" id="NF005143">
    <property type="entry name" value="PRK06596.1"/>
    <property type="match status" value="1"/>
</dbReference>
<evidence type="ECO:0000256" key="7">
    <source>
        <dbReference type="HAMAP-Rule" id="MF_00961"/>
    </source>
</evidence>
<evidence type="ECO:0000256" key="5">
    <source>
        <dbReference type="ARBA" id="ARBA00023125"/>
    </source>
</evidence>
<feature type="region of interest" description="Sigma-70 factor domain-2" evidence="7">
    <location>
        <begin position="61"/>
        <end position="130"/>
    </location>
</feature>
<dbReference type="SUPFAM" id="SSF88946">
    <property type="entry name" value="Sigma2 domain of RNA polymerase sigma factors"/>
    <property type="match status" value="1"/>
</dbReference>
<evidence type="ECO:0000313" key="12">
    <source>
        <dbReference type="Proteomes" id="UP001234354"/>
    </source>
</evidence>
<evidence type="ECO:0000256" key="4">
    <source>
        <dbReference type="ARBA" id="ARBA00023082"/>
    </source>
</evidence>
<dbReference type="Pfam" id="PF04542">
    <property type="entry name" value="Sigma70_r2"/>
    <property type="match status" value="1"/>
</dbReference>
<evidence type="ECO:0000313" key="11">
    <source>
        <dbReference type="EMBL" id="MDQ1117971.1"/>
    </source>
</evidence>
<dbReference type="PROSITE" id="PS00715">
    <property type="entry name" value="SIGMA70_1"/>
    <property type="match status" value="1"/>
</dbReference>
<sequence length="323" mass="36421">MTQTSAATALVANNLPIPSPLGSLDAYIGAVHQIPVLTVDEEQALAHRFRDEDDLDAARELVHSHLRFVVHVARGYSGYGLPLGDLIQEGNIGLMKAVKRFDPDMGVRLVSFAVHWIRAEMHEFILKNWRIVKVATTKAQRKLFFNLRKSKTRLGWMNAAEVSAVAKDLNVSEREVVEMESRLSGRDIGFDAPSDEDDDHAPPSPAAYLMANEEDPSQAYERADSEDNQLELLREGMANLDQRSRDIIARRWLDADAKVTLQELADEYGVFGRAHPPDRGQRAEEDEGAVYRLIEANVLLIEKPRLWRGFFVVLRRIEGWLGD</sequence>
<keyword evidence="1 7" id="KW-0963">Cytoplasm</keyword>
<evidence type="ECO:0000256" key="2">
    <source>
        <dbReference type="ARBA" id="ARBA00023015"/>
    </source>
</evidence>
<feature type="short sequence motif" description="Interaction with polymerase core subunit RpoC" evidence="7">
    <location>
        <begin position="85"/>
        <end position="88"/>
    </location>
</feature>
<comment type="subunit">
    <text evidence="7">Interacts with the RNA polymerase core enzyme.</text>
</comment>
<name>A0AAW8G8C7_9GAMM</name>
<evidence type="ECO:0000259" key="10">
    <source>
        <dbReference type="PROSITE" id="PS00715"/>
    </source>
</evidence>
<dbReference type="InterPro" id="IPR050813">
    <property type="entry name" value="Sigma-70_Factor"/>
</dbReference>
<evidence type="ECO:0000256" key="9">
    <source>
        <dbReference type="SAM" id="MobiDB-lite"/>
    </source>
</evidence>
<dbReference type="InterPro" id="IPR013324">
    <property type="entry name" value="RNA_pol_sigma_r3/r4-like"/>
</dbReference>
<reference evidence="11" key="1">
    <citation type="submission" date="2023-07" db="EMBL/GenBank/DDBJ databases">
        <title>Functional and genomic diversity of the sorghum phyllosphere microbiome.</title>
        <authorList>
            <person name="Shade A."/>
        </authorList>
    </citation>
    <scope>NUCLEOTIDE SEQUENCE</scope>
    <source>
        <strain evidence="11">SORGH_AS_0908</strain>
    </source>
</reference>
<comment type="similarity">
    <text evidence="7">Belongs to the sigma-70 factor family. RpoH subfamily.</text>
</comment>
<evidence type="ECO:0000256" key="6">
    <source>
        <dbReference type="ARBA" id="ARBA00023163"/>
    </source>
</evidence>
<keyword evidence="3 7" id="KW-0346">Stress response</keyword>
<dbReference type="InterPro" id="IPR012759">
    <property type="entry name" value="RNA_pol_sigma_RpoH_proteobac"/>
</dbReference>
<keyword evidence="4 7" id="KW-0731">Sigma factor</keyword>
<feature type="region of interest" description="Disordered" evidence="9">
    <location>
        <begin position="186"/>
        <end position="208"/>
    </location>
</feature>
<dbReference type="InterPro" id="IPR007627">
    <property type="entry name" value="RNA_pol_sigma70_r2"/>
</dbReference>
<protein>
    <recommendedName>
        <fullName evidence="7 8">RNA polymerase sigma factor RpoH</fullName>
    </recommendedName>
    <alternativeName>
        <fullName evidence="7">RNA polymerase sigma-32 factor</fullName>
    </alternativeName>
</protein>
<dbReference type="NCBIfam" id="TIGR02937">
    <property type="entry name" value="sigma70-ECF"/>
    <property type="match status" value="1"/>
</dbReference>
<dbReference type="HAMAP" id="MF_00961">
    <property type="entry name" value="Sigma70_RpoH"/>
    <property type="match status" value="1"/>
</dbReference>
<dbReference type="InterPro" id="IPR000943">
    <property type="entry name" value="RNA_pol_sigma70"/>
</dbReference>
<dbReference type="Pfam" id="PF00140">
    <property type="entry name" value="Sigma70_r1_2"/>
    <property type="match status" value="1"/>
</dbReference>
<dbReference type="GO" id="GO:0016987">
    <property type="term" value="F:sigma factor activity"/>
    <property type="evidence" value="ECO:0007669"/>
    <property type="project" value="UniProtKB-UniRule"/>
</dbReference>
<dbReference type="GO" id="GO:0006352">
    <property type="term" value="P:DNA-templated transcription initiation"/>
    <property type="evidence" value="ECO:0007669"/>
    <property type="project" value="UniProtKB-UniRule"/>
</dbReference>
<keyword evidence="5 7" id="KW-0238">DNA-binding</keyword>
<keyword evidence="2 7" id="KW-0805">Transcription regulation</keyword>
<organism evidence="11 12">
    <name type="scientific">Pseudoxanthomonas winnipegensis</name>
    <dbReference type="NCBI Taxonomy" id="2480810"/>
    <lineage>
        <taxon>Bacteria</taxon>
        <taxon>Pseudomonadati</taxon>
        <taxon>Pseudomonadota</taxon>
        <taxon>Gammaproteobacteria</taxon>
        <taxon>Lysobacterales</taxon>
        <taxon>Lysobacteraceae</taxon>
        <taxon>Pseudoxanthomonas</taxon>
    </lineage>
</organism>
<dbReference type="GO" id="GO:0003677">
    <property type="term" value="F:DNA binding"/>
    <property type="evidence" value="ECO:0007669"/>
    <property type="project" value="UniProtKB-UniRule"/>
</dbReference>
<dbReference type="Gene3D" id="1.20.120.1810">
    <property type="match status" value="1"/>
</dbReference>
<comment type="caution">
    <text evidence="11">The sequence shown here is derived from an EMBL/GenBank/DDBJ whole genome shotgun (WGS) entry which is preliminary data.</text>
</comment>
<dbReference type="PANTHER" id="PTHR30376">
    <property type="entry name" value="SIGMA FACTOR RPOH HEAT SHOCK RELATED"/>
    <property type="match status" value="1"/>
</dbReference>
<keyword evidence="6 7" id="KW-0804">Transcription</keyword>
<dbReference type="Proteomes" id="UP001234354">
    <property type="component" value="Unassembled WGS sequence"/>
</dbReference>
<dbReference type="InterPro" id="IPR013325">
    <property type="entry name" value="RNA_pol_sigma_r2"/>
</dbReference>
<dbReference type="EMBL" id="JAUTBB010000001">
    <property type="protein sequence ID" value="MDQ1117971.1"/>
    <property type="molecule type" value="Genomic_DNA"/>
</dbReference>
<dbReference type="NCBIfam" id="TIGR02392">
    <property type="entry name" value="rpoH_proteo"/>
    <property type="match status" value="1"/>
</dbReference>
<dbReference type="SUPFAM" id="SSF88659">
    <property type="entry name" value="Sigma3 and sigma4 domains of RNA polymerase sigma factors"/>
    <property type="match status" value="1"/>
</dbReference>